<gene>
    <name evidence="4" type="ORF">PARMNEM_LOCUS22045</name>
</gene>
<keyword evidence="1" id="KW-0521">NADP</keyword>
<dbReference type="PANTHER" id="PTHR43103">
    <property type="entry name" value="NUCLEOSIDE-DIPHOSPHATE-SUGAR EPIMERASE"/>
    <property type="match status" value="1"/>
</dbReference>
<dbReference type="AlphaFoldDB" id="A0AAV1MAS4"/>
<sequence>MNIAVTGAAGFLGDRLADALLSEDSPLDVASLLLVDTREPRSRSDPRVRTLALDLTTPRAAEILVTPDRHVLFHLAAVVSGHAEADFDLGFAVNFDVTRALLEAARKCAPTLCFIFASTVGVFGGELPAVVGDSTAATPQNTYGVGKAMSELLVNEYSRRGFLDGRALRLPTVAVRGGAPNRAVTSFASAIVREPLRGQEAVCPVAATQRLWVCSPRAAVRNLLHAASLPPAVLSAWRVFNLPGLSVSVRDMLSALREVAGDAVAKRVTFAHDDTVARIVASFPHEFDVSRALRLGFVADRDFAEIIRIFIEEESGQIHKHLDSLT</sequence>
<dbReference type="Pfam" id="PF01370">
    <property type="entry name" value="Epimerase"/>
    <property type="match status" value="1"/>
</dbReference>
<dbReference type="CDD" id="cd05238">
    <property type="entry name" value="Gne_like_SDR_e"/>
    <property type="match status" value="1"/>
</dbReference>
<comment type="caution">
    <text evidence="4">The sequence shown here is derived from an EMBL/GenBank/DDBJ whole genome shotgun (WGS) entry which is preliminary data.</text>
</comment>
<evidence type="ECO:0000259" key="3">
    <source>
        <dbReference type="Pfam" id="PF01370"/>
    </source>
</evidence>
<keyword evidence="5" id="KW-1185">Reference proteome</keyword>
<dbReference type="InterPro" id="IPR001509">
    <property type="entry name" value="Epimerase_deHydtase"/>
</dbReference>
<dbReference type="GO" id="GO:0016491">
    <property type="term" value="F:oxidoreductase activity"/>
    <property type="evidence" value="ECO:0007669"/>
    <property type="project" value="InterPro"/>
</dbReference>
<evidence type="ECO:0000313" key="5">
    <source>
        <dbReference type="Proteomes" id="UP001314205"/>
    </source>
</evidence>
<dbReference type="InterPro" id="IPR050005">
    <property type="entry name" value="DenD"/>
</dbReference>
<dbReference type="Gene3D" id="3.40.50.720">
    <property type="entry name" value="NAD(P)-binding Rossmann-like Domain"/>
    <property type="match status" value="1"/>
</dbReference>
<name>A0AAV1MAS4_9NEOP</name>
<evidence type="ECO:0000256" key="2">
    <source>
        <dbReference type="ARBA" id="ARBA00023277"/>
    </source>
</evidence>
<dbReference type="Proteomes" id="UP001314205">
    <property type="component" value="Unassembled WGS sequence"/>
</dbReference>
<dbReference type="PANTHER" id="PTHR43103:SF3">
    <property type="entry name" value="ADP-L-GLYCERO-D-MANNO-HEPTOSE-6-EPIMERASE"/>
    <property type="match status" value="1"/>
</dbReference>
<proteinExistence type="predicted"/>
<dbReference type="NCBIfam" id="NF043036">
    <property type="entry name" value="ErythonDh"/>
    <property type="match status" value="1"/>
</dbReference>
<dbReference type="Gene3D" id="3.90.25.10">
    <property type="entry name" value="UDP-galactose 4-epimerase, domain 1"/>
    <property type="match status" value="1"/>
</dbReference>
<protein>
    <recommendedName>
        <fullName evidence="3">NAD-dependent epimerase/dehydratase domain-containing protein</fullName>
    </recommendedName>
</protein>
<dbReference type="SUPFAM" id="SSF51735">
    <property type="entry name" value="NAD(P)-binding Rossmann-fold domains"/>
    <property type="match status" value="1"/>
</dbReference>
<evidence type="ECO:0000256" key="1">
    <source>
        <dbReference type="ARBA" id="ARBA00022857"/>
    </source>
</evidence>
<dbReference type="InterPro" id="IPR036291">
    <property type="entry name" value="NAD(P)-bd_dom_sf"/>
</dbReference>
<keyword evidence="2" id="KW-0119">Carbohydrate metabolism</keyword>
<organism evidence="4 5">
    <name type="scientific">Parnassius mnemosyne</name>
    <name type="common">clouded apollo</name>
    <dbReference type="NCBI Taxonomy" id="213953"/>
    <lineage>
        <taxon>Eukaryota</taxon>
        <taxon>Metazoa</taxon>
        <taxon>Ecdysozoa</taxon>
        <taxon>Arthropoda</taxon>
        <taxon>Hexapoda</taxon>
        <taxon>Insecta</taxon>
        <taxon>Pterygota</taxon>
        <taxon>Neoptera</taxon>
        <taxon>Endopterygota</taxon>
        <taxon>Lepidoptera</taxon>
        <taxon>Glossata</taxon>
        <taxon>Ditrysia</taxon>
        <taxon>Papilionoidea</taxon>
        <taxon>Papilionidae</taxon>
        <taxon>Parnassiinae</taxon>
        <taxon>Parnassini</taxon>
        <taxon>Parnassius</taxon>
        <taxon>Driopa</taxon>
    </lineage>
</organism>
<reference evidence="4 5" key="1">
    <citation type="submission" date="2023-11" db="EMBL/GenBank/DDBJ databases">
        <authorList>
            <person name="Hedman E."/>
            <person name="Englund M."/>
            <person name="Stromberg M."/>
            <person name="Nyberg Akerstrom W."/>
            <person name="Nylinder S."/>
            <person name="Jareborg N."/>
            <person name="Kallberg Y."/>
            <person name="Kronander E."/>
        </authorList>
    </citation>
    <scope>NUCLEOTIDE SEQUENCE [LARGE SCALE GENOMIC DNA]</scope>
</reference>
<feature type="domain" description="NAD-dependent epimerase/dehydratase" evidence="3">
    <location>
        <begin position="3"/>
        <end position="204"/>
    </location>
</feature>
<accession>A0AAV1MAS4</accession>
<evidence type="ECO:0000313" key="4">
    <source>
        <dbReference type="EMBL" id="CAK1603727.1"/>
    </source>
</evidence>
<dbReference type="EMBL" id="CAVLGL010000159">
    <property type="protein sequence ID" value="CAK1603727.1"/>
    <property type="molecule type" value="Genomic_DNA"/>
</dbReference>